<dbReference type="Gene3D" id="2.115.10.20">
    <property type="entry name" value="Glycosyl hydrolase domain, family 43"/>
    <property type="match status" value="1"/>
</dbReference>
<evidence type="ECO:0000313" key="8">
    <source>
        <dbReference type="EMBL" id="KAG5966529.1"/>
    </source>
</evidence>
<dbReference type="InterPro" id="IPR006710">
    <property type="entry name" value="Glyco_hydro_43"/>
</dbReference>
<protein>
    <recommendedName>
        <fullName evidence="6">Beta-xylosidase C-terminal Concanavalin A-like domain-containing protein</fullName>
    </recommendedName>
</protein>
<gene>
    <name evidence="8" type="ORF">E4U56_001284</name>
    <name evidence="7" type="ORF">E4U57_001890</name>
</gene>
<keyword evidence="5" id="KW-0732">Signal</keyword>
<proteinExistence type="inferred from homology"/>
<dbReference type="Gene3D" id="2.60.120.200">
    <property type="match status" value="1"/>
</dbReference>
<dbReference type="InterPro" id="IPR013320">
    <property type="entry name" value="ConA-like_dom_sf"/>
</dbReference>
<evidence type="ECO:0000256" key="3">
    <source>
        <dbReference type="ARBA" id="ARBA00023295"/>
    </source>
</evidence>
<dbReference type="InterPro" id="IPR041542">
    <property type="entry name" value="GH43_C2"/>
</dbReference>
<evidence type="ECO:0000313" key="10">
    <source>
        <dbReference type="Proteomes" id="UP000784919"/>
    </source>
</evidence>
<dbReference type="PANTHER" id="PTHR42812">
    <property type="entry name" value="BETA-XYLOSIDASE"/>
    <property type="match status" value="1"/>
</dbReference>
<keyword evidence="2 4" id="KW-0378">Hydrolase</keyword>
<dbReference type="EMBL" id="SRPR01000173">
    <property type="protein sequence ID" value="KAG5957284.1"/>
    <property type="molecule type" value="Genomic_DNA"/>
</dbReference>
<keyword evidence="3 4" id="KW-0326">Glycosidase</keyword>
<dbReference type="Proteomes" id="UP000742024">
    <property type="component" value="Unassembled WGS sequence"/>
</dbReference>
<comment type="similarity">
    <text evidence="1 4">Belongs to the glycosyl hydrolase 43 family.</text>
</comment>
<feature type="domain" description="Beta-xylosidase C-terminal Concanavalin A-like" evidence="6">
    <location>
        <begin position="315"/>
        <end position="522"/>
    </location>
</feature>
<dbReference type="GO" id="GO:0005975">
    <property type="term" value="P:carbohydrate metabolic process"/>
    <property type="evidence" value="ECO:0007669"/>
    <property type="project" value="InterPro"/>
</dbReference>
<dbReference type="InterPro" id="IPR023296">
    <property type="entry name" value="Glyco_hydro_beta-prop_sf"/>
</dbReference>
<dbReference type="AlphaFoldDB" id="A0A9P7MT35"/>
<organism evidence="8 10">
    <name type="scientific">Claviceps arundinis</name>
    <dbReference type="NCBI Taxonomy" id="1623583"/>
    <lineage>
        <taxon>Eukaryota</taxon>
        <taxon>Fungi</taxon>
        <taxon>Dikarya</taxon>
        <taxon>Ascomycota</taxon>
        <taxon>Pezizomycotina</taxon>
        <taxon>Sordariomycetes</taxon>
        <taxon>Hypocreomycetidae</taxon>
        <taxon>Hypocreales</taxon>
        <taxon>Clavicipitaceae</taxon>
        <taxon>Claviceps</taxon>
    </lineage>
</organism>
<evidence type="ECO:0000256" key="4">
    <source>
        <dbReference type="RuleBase" id="RU361187"/>
    </source>
</evidence>
<name>A0A9P7MT35_9HYPO</name>
<dbReference type="Proteomes" id="UP000784919">
    <property type="component" value="Unassembled WGS sequence"/>
</dbReference>
<dbReference type="InterPro" id="IPR051795">
    <property type="entry name" value="Glycosyl_Hydrlase_43"/>
</dbReference>
<dbReference type="SUPFAM" id="SSF49899">
    <property type="entry name" value="Concanavalin A-like lectins/glucanases"/>
    <property type="match status" value="1"/>
</dbReference>
<accession>A0A9P7MT35</accession>
<evidence type="ECO:0000256" key="2">
    <source>
        <dbReference type="ARBA" id="ARBA00022801"/>
    </source>
</evidence>
<dbReference type="SUPFAM" id="SSF75005">
    <property type="entry name" value="Arabinanase/levansucrase/invertase"/>
    <property type="match status" value="1"/>
</dbReference>
<dbReference type="GO" id="GO:0004553">
    <property type="term" value="F:hydrolase activity, hydrolyzing O-glycosyl compounds"/>
    <property type="evidence" value="ECO:0007669"/>
    <property type="project" value="InterPro"/>
</dbReference>
<dbReference type="CDD" id="cd09001">
    <property type="entry name" value="GH43_FsAxh1-like"/>
    <property type="match status" value="1"/>
</dbReference>
<comment type="caution">
    <text evidence="8">The sequence shown here is derived from an EMBL/GenBank/DDBJ whole genome shotgun (WGS) entry which is preliminary data.</text>
</comment>
<feature type="chain" id="PRO_5040171621" description="Beta-xylosidase C-terminal Concanavalin A-like domain-containing protein" evidence="5">
    <location>
        <begin position="20"/>
        <end position="527"/>
    </location>
</feature>
<feature type="signal peptide" evidence="5">
    <location>
        <begin position="1"/>
        <end position="19"/>
    </location>
</feature>
<dbReference type="Pfam" id="PF04616">
    <property type="entry name" value="Glyco_hydro_43"/>
    <property type="match status" value="1"/>
</dbReference>
<keyword evidence="9" id="KW-1185">Reference proteome</keyword>
<dbReference type="Pfam" id="PF17851">
    <property type="entry name" value="GH43_C2"/>
    <property type="match status" value="1"/>
</dbReference>
<evidence type="ECO:0000256" key="5">
    <source>
        <dbReference type="SAM" id="SignalP"/>
    </source>
</evidence>
<reference evidence="8 9" key="1">
    <citation type="journal article" date="2020" name="bioRxiv">
        <title>Whole genome comparisons of ergot fungi reveals the divergence and evolution of species within the genus Claviceps are the result of varying mechanisms driving genome evolution and host range expansion.</title>
        <authorList>
            <person name="Wyka S.A."/>
            <person name="Mondo S.J."/>
            <person name="Liu M."/>
            <person name="Dettman J."/>
            <person name="Nalam V."/>
            <person name="Broders K.D."/>
        </authorList>
    </citation>
    <scope>NUCLEOTIDE SEQUENCE</scope>
    <source>
        <strain evidence="8">CCC 1102</strain>
        <strain evidence="7 9">LM583</strain>
    </source>
</reference>
<dbReference type="OrthoDB" id="2139957at2759"/>
<sequence>MIAMLGAALVAALAVKASATSLTSQPVIWEDLADLDVFRVGSDFYYSASSMHYSPGAPLLHSTDLVNWEYIGHSVPTLDWGSKYSLQGGNAYVKGVFASSIRQRPSDGTWFWVGCVEYSHSYIYTAASATGPWTKWAEYPNQCFYDCGLLFDDDESPYIAYGSKTIQVAQLSSDLKTIVSTKAVHTYDGNAEGSRMYKIKGTYYILNIDPTKMIQYVVKSTSVFGPYQSSKLLDGPSCPIPGAGKPHQGGIVDDPQGNWYYMAFCDAFPGGRVPVLAPISFNAQGFPQLADPSKWPTNFITPMAASSPRQASFQETFQNTSLGPQWEWNHNPLTSAFSVGGNDGLTLRTASVTPDIYKAQNTLTHRIPGPKSSATIELSYSNMHDGDRAGLVLLRDLSSWIGVVNHNGISTIAVWTNCSLTRDNKSIWSTGSLGSLQASADIPSHQNDAAKPGSVWLRATADIAPSGPHTVNFAYSFDGIAFENIGDPFVMVKSWEFFLGYRYGIFNFATRALGGSVRVESFAVHGA</sequence>
<dbReference type="PANTHER" id="PTHR42812:SF15">
    <property type="entry name" value="HYDROLASE, PUTATIVE (AFU_ORTHOLOGUE AFUA_2G00930)-RELATED"/>
    <property type="match status" value="1"/>
</dbReference>
<evidence type="ECO:0000313" key="7">
    <source>
        <dbReference type="EMBL" id="KAG5957284.1"/>
    </source>
</evidence>
<evidence type="ECO:0000313" key="9">
    <source>
        <dbReference type="Proteomes" id="UP000742024"/>
    </source>
</evidence>
<evidence type="ECO:0000256" key="1">
    <source>
        <dbReference type="ARBA" id="ARBA00009865"/>
    </source>
</evidence>
<evidence type="ECO:0000259" key="6">
    <source>
        <dbReference type="Pfam" id="PF17851"/>
    </source>
</evidence>
<dbReference type="EMBL" id="SRPS01000134">
    <property type="protein sequence ID" value="KAG5966529.1"/>
    <property type="molecule type" value="Genomic_DNA"/>
</dbReference>